<dbReference type="AlphaFoldDB" id="A0A967K826"/>
<keyword evidence="2" id="KW-1185">Reference proteome</keyword>
<dbReference type="InterPro" id="IPR021333">
    <property type="entry name" value="DUF2946"/>
</dbReference>
<gene>
    <name evidence="1" type="ORF">HBA54_16445</name>
</gene>
<dbReference type="RefSeq" id="WP_167226555.1">
    <property type="nucleotide sequence ID" value="NZ_JAAQPH010000012.1"/>
</dbReference>
<proteinExistence type="predicted"/>
<organism evidence="1 2">
    <name type="scientific">Pelagibius litoralis</name>
    <dbReference type="NCBI Taxonomy" id="374515"/>
    <lineage>
        <taxon>Bacteria</taxon>
        <taxon>Pseudomonadati</taxon>
        <taxon>Pseudomonadota</taxon>
        <taxon>Alphaproteobacteria</taxon>
        <taxon>Rhodospirillales</taxon>
        <taxon>Rhodovibrionaceae</taxon>
        <taxon>Pelagibius</taxon>
    </lineage>
</organism>
<name>A0A967K826_9PROT</name>
<accession>A0A967K826</accession>
<dbReference type="EMBL" id="JAAQPH010000012">
    <property type="protein sequence ID" value="NIA70198.1"/>
    <property type="molecule type" value="Genomic_DNA"/>
</dbReference>
<dbReference type="Proteomes" id="UP000761264">
    <property type="component" value="Unassembled WGS sequence"/>
</dbReference>
<protein>
    <submittedName>
        <fullName evidence="1">DUF2946 family protein</fullName>
    </submittedName>
</protein>
<dbReference type="Pfam" id="PF11162">
    <property type="entry name" value="DUF2946"/>
    <property type="match status" value="1"/>
</dbReference>
<comment type="caution">
    <text evidence="1">The sequence shown here is derived from an EMBL/GenBank/DDBJ whole genome shotgun (WGS) entry which is preliminary data.</text>
</comment>
<evidence type="ECO:0000313" key="1">
    <source>
        <dbReference type="EMBL" id="NIA70198.1"/>
    </source>
</evidence>
<sequence length="110" mass="11352">MLLVAALTPAAEAASNTVFMEICTAEGIVFLPADQLLEQGDGRPAEKHDSGGGLESCPVCSAFGQQSLSGPPASIVLAPDCTAQDRPVAQGKVTLRRQAVNLPRTRAPPV</sequence>
<evidence type="ECO:0000313" key="2">
    <source>
        <dbReference type="Proteomes" id="UP000761264"/>
    </source>
</evidence>
<reference evidence="1" key="1">
    <citation type="submission" date="2020-03" db="EMBL/GenBank/DDBJ databases">
        <title>Genome of Pelagibius litoralis DSM 21314T.</title>
        <authorList>
            <person name="Wang G."/>
        </authorList>
    </citation>
    <scope>NUCLEOTIDE SEQUENCE</scope>
    <source>
        <strain evidence="1">DSM 21314</strain>
    </source>
</reference>